<dbReference type="EMBL" id="CM042886">
    <property type="protein sequence ID" value="KAI4341507.1"/>
    <property type="molecule type" value="Genomic_DNA"/>
</dbReference>
<accession>A0ACB9P0S4</accession>
<reference evidence="2" key="1">
    <citation type="journal article" date="2023" name="Front. Plant Sci.">
        <title>Chromosomal-level genome assembly of Melastoma candidum provides insights into trichome evolution.</title>
        <authorList>
            <person name="Zhong Y."/>
            <person name="Wu W."/>
            <person name="Sun C."/>
            <person name="Zou P."/>
            <person name="Liu Y."/>
            <person name="Dai S."/>
            <person name="Zhou R."/>
        </authorList>
    </citation>
    <scope>NUCLEOTIDE SEQUENCE [LARGE SCALE GENOMIC DNA]</scope>
</reference>
<evidence type="ECO:0000313" key="1">
    <source>
        <dbReference type="EMBL" id="KAI4341507.1"/>
    </source>
</evidence>
<proteinExistence type="predicted"/>
<organism evidence="1 2">
    <name type="scientific">Melastoma candidum</name>
    <dbReference type="NCBI Taxonomy" id="119954"/>
    <lineage>
        <taxon>Eukaryota</taxon>
        <taxon>Viridiplantae</taxon>
        <taxon>Streptophyta</taxon>
        <taxon>Embryophyta</taxon>
        <taxon>Tracheophyta</taxon>
        <taxon>Spermatophyta</taxon>
        <taxon>Magnoliopsida</taxon>
        <taxon>eudicotyledons</taxon>
        <taxon>Gunneridae</taxon>
        <taxon>Pentapetalae</taxon>
        <taxon>rosids</taxon>
        <taxon>malvids</taxon>
        <taxon>Myrtales</taxon>
        <taxon>Melastomataceae</taxon>
        <taxon>Melastomatoideae</taxon>
        <taxon>Melastomateae</taxon>
        <taxon>Melastoma</taxon>
    </lineage>
</organism>
<keyword evidence="2" id="KW-1185">Reference proteome</keyword>
<name>A0ACB9P0S4_9MYRT</name>
<protein>
    <submittedName>
        <fullName evidence="1">Uncharacterized protein</fullName>
    </submittedName>
</protein>
<evidence type="ECO:0000313" key="2">
    <source>
        <dbReference type="Proteomes" id="UP001057402"/>
    </source>
</evidence>
<comment type="caution">
    <text evidence="1">The sequence shown here is derived from an EMBL/GenBank/DDBJ whole genome shotgun (WGS) entry which is preliminary data.</text>
</comment>
<sequence>MTCSADDASPPRTSFSYDHPHEPHSPVPVPRCDQESRSPEFEFSISGSFELESSADELFSNGVILPLRTGRKPSPVPAKATPNRLPPVVLSTKKDGGSFCGGLGIGAPVGRTPSARFPAADVDFPRKSVFCSFPLLPRSNSTGSAPSTKRGHVRQPSGTMRKSFSVPSSSYMNPSYRKSASGRSQGHHELKVSPVLNVPTACICVGTASLFGLSSWLRGRSGRKDKKSGRR</sequence>
<gene>
    <name evidence="1" type="ORF">MLD38_026222</name>
</gene>
<dbReference type="Proteomes" id="UP001057402">
    <property type="component" value="Chromosome 7"/>
</dbReference>